<evidence type="ECO:0000313" key="2">
    <source>
        <dbReference type="Proteomes" id="UP000048926"/>
    </source>
</evidence>
<evidence type="ECO:0008006" key="3">
    <source>
        <dbReference type="Google" id="ProtNLM"/>
    </source>
</evidence>
<organism evidence="1 2">
    <name type="scientific">Roseibium aggregatum</name>
    <dbReference type="NCBI Taxonomy" id="187304"/>
    <lineage>
        <taxon>Bacteria</taxon>
        <taxon>Pseudomonadati</taxon>
        <taxon>Pseudomonadota</taxon>
        <taxon>Alphaproteobacteria</taxon>
        <taxon>Hyphomicrobiales</taxon>
        <taxon>Stappiaceae</taxon>
        <taxon>Roseibium</taxon>
    </lineage>
</organism>
<dbReference type="Proteomes" id="UP000048926">
    <property type="component" value="Unassembled WGS sequence"/>
</dbReference>
<dbReference type="STRING" id="187304.B0E33_24115"/>
<reference evidence="2" key="1">
    <citation type="submission" date="2015-07" db="EMBL/GenBank/DDBJ databases">
        <authorList>
            <person name="Rodrigo-Torres Lidia"/>
            <person name="Arahal R.David."/>
        </authorList>
    </citation>
    <scope>NUCLEOTIDE SEQUENCE [LARGE SCALE GENOMIC DNA]</scope>
    <source>
        <strain evidence="2">CECT 4801</strain>
    </source>
</reference>
<name>A0A0M6Y194_9HYPH</name>
<dbReference type="RefSeq" id="WP_006940479.1">
    <property type="nucleotide sequence ID" value="NZ_CP045617.1"/>
</dbReference>
<dbReference type="EMBL" id="CXST01000001">
    <property type="protein sequence ID" value="CTQ42780.1"/>
    <property type="molecule type" value="Genomic_DNA"/>
</dbReference>
<accession>A0A0M6Y194</accession>
<proteinExistence type="predicted"/>
<evidence type="ECO:0000313" key="1">
    <source>
        <dbReference type="EMBL" id="CTQ42780.1"/>
    </source>
</evidence>
<dbReference type="InterPro" id="IPR021473">
    <property type="entry name" value="DUF3126"/>
</dbReference>
<dbReference type="GeneID" id="68850097"/>
<sequence length="71" mass="8438">MKPDEIRKIEAYLRSKFENKTIKVQARPRKDDSAEVYIGDEFIGVIFRDDEDEDLSWNFQMAILEIDLDEV</sequence>
<dbReference type="OrthoDB" id="7632283at2"/>
<gene>
    <name evidence="1" type="ORF">LAL4801_01216</name>
</gene>
<keyword evidence="2" id="KW-1185">Reference proteome</keyword>
<dbReference type="Pfam" id="PF11324">
    <property type="entry name" value="DUF3126"/>
    <property type="match status" value="1"/>
</dbReference>
<dbReference type="AlphaFoldDB" id="A0A0M6Y194"/>
<protein>
    <recommendedName>
        <fullName evidence="3">DUF3126 family protein</fullName>
    </recommendedName>
</protein>